<sequence>CVSRLAASMEIRYHPFLFFLLLGVSSAIDGDLDTDVCFFKKITDEETALSQSDFDSARLQVSSDTPSGEIDDPQCTIRISSREISNNSSPISANEEMTSKTVHAFMGEEVEQSPGVMKNAIRNPYLLWPDGRIPYTISTQYNRLRRKLIASAINDFTANTCIRFVPKGMFDKNYIHITPIDGCYSMVGMQGGRQNLSIGKGCFEKGIVIHELMHAVGFFHEQSRADRDSYVTIHYENIIKNETDQFDKYSLKMITHLGTPYDYGSVMHYKTKGFSLNGERTISPKKPGVSIGQRIGFSSNDVVKINKLYSCVPGSKGNIAIVPINILFVQATVAPKQIGTAMCKDKRNDCAVNARKGNCNGGLAKFMRKNCPGSCGICNVS</sequence>
<feature type="non-terminal residue" evidence="16">
    <location>
        <position position="381"/>
    </location>
</feature>
<feature type="binding site" evidence="12">
    <location>
        <position position="210"/>
    </location>
    <ligand>
        <name>Zn(2+)</name>
        <dbReference type="ChEBI" id="CHEBI:29105"/>
        <note>catalytic</note>
    </ligand>
</feature>
<feature type="domain" description="Peptidase M12A" evidence="15">
    <location>
        <begin position="119"/>
        <end position="312"/>
    </location>
</feature>
<feature type="chain" id="PRO_5043089074" description="Metalloendopeptidase" evidence="13">
    <location>
        <begin position="28"/>
        <end position="381"/>
    </location>
</feature>
<dbReference type="SUPFAM" id="SSF55486">
    <property type="entry name" value="Metalloproteases ('zincins'), catalytic domain"/>
    <property type="match status" value="1"/>
</dbReference>
<feature type="signal peptide" evidence="13">
    <location>
        <begin position="1"/>
        <end position="27"/>
    </location>
</feature>
<dbReference type="Pfam" id="PF01400">
    <property type="entry name" value="Astacin"/>
    <property type="match status" value="1"/>
</dbReference>
<keyword evidence="17" id="KW-1185">Reference proteome</keyword>
<keyword evidence="6 12" id="KW-0862">Zinc</keyword>
<comment type="caution">
    <text evidence="11">Lacks conserved residue(s) required for the propagation of feature annotation.</text>
</comment>
<keyword evidence="2 12" id="KW-0645">Protease</keyword>
<accession>A0AAV5X0V6</accession>
<evidence type="ECO:0000256" key="5">
    <source>
        <dbReference type="ARBA" id="ARBA00022801"/>
    </source>
</evidence>
<dbReference type="Gene3D" id="1.10.10.1940">
    <property type="match status" value="1"/>
</dbReference>
<feature type="non-terminal residue" evidence="16">
    <location>
        <position position="1"/>
    </location>
</feature>
<dbReference type="InterPro" id="IPR001506">
    <property type="entry name" value="Peptidase_M12A"/>
</dbReference>
<dbReference type="InterPro" id="IPR024079">
    <property type="entry name" value="MetalloPept_cat_dom_sf"/>
</dbReference>
<evidence type="ECO:0000256" key="8">
    <source>
        <dbReference type="ARBA" id="ARBA00023145"/>
    </source>
</evidence>
<organism evidence="16 17">
    <name type="scientific">Pristionchus fissidentatus</name>
    <dbReference type="NCBI Taxonomy" id="1538716"/>
    <lineage>
        <taxon>Eukaryota</taxon>
        <taxon>Metazoa</taxon>
        <taxon>Ecdysozoa</taxon>
        <taxon>Nematoda</taxon>
        <taxon>Chromadorea</taxon>
        <taxon>Rhabditida</taxon>
        <taxon>Rhabditina</taxon>
        <taxon>Diplogasteromorpha</taxon>
        <taxon>Diplogasteroidea</taxon>
        <taxon>Neodiplogasteridae</taxon>
        <taxon>Pristionchus</taxon>
    </lineage>
</organism>
<dbReference type="SMART" id="SM00235">
    <property type="entry name" value="ZnMc"/>
    <property type="match status" value="1"/>
</dbReference>
<evidence type="ECO:0000259" key="15">
    <source>
        <dbReference type="PROSITE" id="PS51864"/>
    </source>
</evidence>
<comment type="caution">
    <text evidence="16">The sequence shown here is derived from an EMBL/GenBank/DDBJ whole genome shotgun (WGS) entry which is preliminary data.</text>
</comment>
<keyword evidence="3 12" id="KW-0479">Metal-binding</keyword>
<dbReference type="EMBL" id="BTSY01000007">
    <property type="protein sequence ID" value="GMT36550.1"/>
    <property type="molecule type" value="Genomic_DNA"/>
</dbReference>
<dbReference type="PANTHER" id="PTHR10127">
    <property type="entry name" value="DISCOIDIN, CUB, EGF, LAMININ , AND ZINC METALLOPROTEASE DOMAIN CONTAINING"/>
    <property type="match status" value="1"/>
</dbReference>
<dbReference type="CDD" id="cd04280">
    <property type="entry name" value="ZnMc_astacin_like"/>
    <property type="match status" value="1"/>
</dbReference>
<protein>
    <recommendedName>
        <fullName evidence="13">Metalloendopeptidase</fullName>
        <ecNumber evidence="13">3.4.24.-</ecNumber>
    </recommendedName>
</protein>
<keyword evidence="10" id="KW-0325">Glycoprotein</keyword>
<dbReference type="FunFam" id="3.40.390.10:FF:000015">
    <property type="entry name" value="Meprin A subunit"/>
    <property type="match status" value="1"/>
</dbReference>
<dbReference type="InterPro" id="IPR034035">
    <property type="entry name" value="Astacin-like_dom"/>
</dbReference>
<evidence type="ECO:0000256" key="3">
    <source>
        <dbReference type="ARBA" id="ARBA00022723"/>
    </source>
</evidence>
<dbReference type="GO" id="GO:0004222">
    <property type="term" value="F:metalloendopeptidase activity"/>
    <property type="evidence" value="ECO:0007669"/>
    <property type="project" value="UniProtKB-UniRule"/>
</dbReference>
<feature type="domain" description="ShKT" evidence="14">
    <location>
        <begin position="343"/>
        <end position="378"/>
    </location>
</feature>
<evidence type="ECO:0000313" key="16">
    <source>
        <dbReference type="EMBL" id="GMT36550.1"/>
    </source>
</evidence>
<dbReference type="SMART" id="SM00254">
    <property type="entry name" value="ShKT"/>
    <property type="match status" value="1"/>
</dbReference>
<evidence type="ECO:0000256" key="11">
    <source>
        <dbReference type="PROSITE-ProRule" id="PRU01005"/>
    </source>
</evidence>
<reference evidence="16" key="1">
    <citation type="submission" date="2023-10" db="EMBL/GenBank/DDBJ databases">
        <title>Genome assembly of Pristionchus species.</title>
        <authorList>
            <person name="Yoshida K."/>
            <person name="Sommer R.J."/>
        </authorList>
    </citation>
    <scope>NUCLEOTIDE SEQUENCE</scope>
    <source>
        <strain evidence="16">RS5133</strain>
    </source>
</reference>
<keyword evidence="8" id="KW-0865">Zymogen</keyword>
<comment type="function">
    <text evidence="1">Metalloprotease.</text>
</comment>
<evidence type="ECO:0000313" key="17">
    <source>
        <dbReference type="Proteomes" id="UP001432322"/>
    </source>
</evidence>
<evidence type="ECO:0000256" key="10">
    <source>
        <dbReference type="ARBA" id="ARBA00023180"/>
    </source>
</evidence>
<dbReference type="Pfam" id="PF01549">
    <property type="entry name" value="ShK"/>
    <property type="match status" value="1"/>
</dbReference>
<keyword evidence="9" id="KW-1015">Disulfide bond</keyword>
<comment type="cofactor">
    <cofactor evidence="12 13">
        <name>Zn(2+)</name>
        <dbReference type="ChEBI" id="CHEBI:29105"/>
    </cofactor>
    <text evidence="12 13">Binds 1 zinc ion per subunit.</text>
</comment>
<dbReference type="EC" id="3.4.24.-" evidence="13"/>
<evidence type="ECO:0000256" key="7">
    <source>
        <dbReference type="ARBA" id="ARBA00023049"/>
    </source>
</evidence>
<evidence type="ECO:0000256" key="6">
    <source>
        <dbReference type="ARBA" id="ARBA00022833"/>
    </source>
</evidence>
<dbReference type="InterPro" id="IPR006026">
    <property type="entry name" value="Peptidase_Metallo"/>
</dbReference>
<evidence type="ECO:0000256" key="2">
    <source>
        <dbReference type="ARBA" id="ARBA00022670"/>
    </source>
</evidence>
<dbReference type="AlphaFoldDB" id="A0AAV5X0V6"/>
<evidence type="ECO:0000256" key="4">
    <source>
        <dbReference type="ARBA" id="ARBA00022729"/>
    </source>
</evidence>
<evidence type="ECO:0000256" key="12">
    <source>
        <dbReference type="PROSITE-ProRule" id="PRU01211"/>
    </source>
</evidence>
<dbReference type="Gene3D" id="3.40.390.10">
    <property type="entry name" value="Collagenase (Catalytic Domain)"/>
    <property type="match status" value="1"/>
</dbReference>
<evidence type="ECO:0000256" key="13">
    <source>
        <dbReference type="RuleBase" id="RU361183"/>
    </source>
</evidence>
<keyword evidence="4 13" id="KW-0732">Signal</keyword>
<evidence type="ECO:0000259" key="14">
    <source>
        <dbReference type="PROSITE" id="PS51670"/>
    </source>
</evidence>
<evidence type="ECO:0000256" key="9">
    <source>
        <dbReference type="ARBA" id="ARBA00023157"/>
    </source>
</evidence>
<dbReference type="GO" id="GO:0008270">
    <property type="term" value="F:zinc ion binding"/>
    <property type="evidence" value="ECO:0007669"/>
    <property type="project" value="UniProtKB-UniRule"/>
</dbReference>
<feature type="binding site" evidence="12">
    <location>
        <position position="214"/>
    </location>
    <ligand>
        <name>Zn(2+)</name>
        <dbReference type="ChEBI" id="CHEBI:29105"/>
        <note>catalytic</note>
    </ligand>
</feature>
<dbReference type="PANTHER" id="PTHR10127:SF890">
    <property type="entry name" value="ZINC METALLOPROTEINASE NAS-13"/>
    <property type="match status" value="1"/>
</dbReference>
<dbReference type="InterPro" id="IPR003582">
    <property type="entry name" value="ShKT_dom"/>
</dbReference>
<evidence type="ECO:0000256" key="1">
    <source>
        <dbReference type="ARBA" id="ARBA00002657"/>
    </source>
</evidence>
<dbReference type="Proteomes" id="UP001432322">
    <property type="component" value="Unassembled WGS sequence"/>
</dbReference>
<keyword evidence="5 12" id="KW-0378">Hydrolase</keyword>
<dbReference type="GO" id="GO:0006508">
    <property type="term" value="P:proteolysis"/>
    <property type="evidence" value="ECO:0007669"/>
    <property type="project" value="UniProtKB-KW"/>
</dbReference>
<feature type="active site" evidence="12">
    <location>
        <position position="211"/>
    </location>
</feature>
<dbReference type="PROSITE" id="PS51670">
    <property type="entry name" value="SHKT"/>
    <property type="match status" value="1"/>
</dbReference>
<name>A0AAV5X0V6_9BILA</name>
<feature type="binding site" evidence="12">
    <location>
        <position position="220"/>
    </location>
    <ligand>
        <name>Zn(2+)</name>
        <dbReference type="ChEBI" id="CHEBI:29105"/>
        <note>catalytic</note>
    </ligand>
</feature>
<proteinExistence type="predicted"/>
<dbReference type="PRINTS" id="PR00480">
    <property type="entry name" value="ASTACIN"/>
</dbReference>
<keyword evidence="7 12" id="KW-0482">Metalloprotease</keyword>
<dbReference type="PROSITE" id="PS51864">
    <property type="entry name" value="ASTACIN"/>
    <property type="match status" value="1"/>
</dbReference>
<gene>
    <name evidence="16" type="ORF">PFISCL1PPCAC_27847</name>
</gene>